<proteinExistence type="predicted"/>
<evidence type="ECO:0000313" key="2">
    <source>
        <dbReference type="Proteomes" id="UP000215914"/>
    </source>
</evidence>
<accession>A0A9K3GXB0</accession>
<dbReference type="Proteomes" id="UP000215914">
    <property type="component" value="Unassembled WGS sequence"/>
</dbReference>
<comment type="caution">
    <text evidence="1">The sequence shown here is derived from an EMBL/GenBank/DDBJ whole genome shotgun (WGS) entry which is preliminary data.</text>
</comment>
<dbReference type="EMBL" id="MNCJ02000331">
    <property type="protein sequence ID" value="KAF5758351.1"/>
    <property type="molecule type" value="Genomic_DNA"/>
</dbReference>
<reference evidence="1" key="1">
    <citation type="journal article" date="2017" name="Nature">
        <title>The sunflower genome provides insights into oil metabolism, flowering and Asterid evolution.</title>
        <authorList>
            <person name="Badouin H."/>
            <person name="Gouzy J."/>
            <person name="Grassa C.J."/>
            <person name="Murat F."/>
            <person name="Staton S.E."/>
            <person name="Cottret L."/>
            <person name="Lelandais-Briere C."/>
            <person name="Owens G.L."/>
            <person name="Carrere S."/>
            <person name="Mayjonade B."/>
            <person name="Legrand L."/>
            <person name="Gill N."/>
            <person name="Kane N.C."/>
            <person name="Bowers J.E."/>
            <person name="Hubner S."/>
            <person name="Bellec A."/>
            <person name="Berard A."/>
            <person name="Berges H."/>
            <person name="Blanchet N."/>
            <person name="Boniface M.C."/>
            <person name="Brunel D."/>
            <person name="Catrice O."/>
            <person name="Chaidir N."/>
            <person name="Claudel C."/>
            <person name="Donnadieu C."/>
            <person name="Faraut T."/>
            <person name="Fievet G."/>
            <person name="Helmstetter N."/>
            <person name="King M."/>
            <person name="Knapp S.J."/>
            <person name="Lai Z."/>
            <person name="Le Paslier M.C."/>
            <person name="Lippi Y."/>
            <person name="Lorenzon L."/>
            <person name="Mandel J.R."/>
            <person name="Marage G."/>
            <person name="Marchand G."/>
            <person name="Marquand E."/>
            <person name="Bret-Mestries E."/>
            <person name="Morien E."/>
            <person name="Nambeesan S."/>
            <person name="Nguyen T."/>
            <person name="Pegot-Espagnet P."/>
            <person name="Pouilly N."/>
            <person name="Raftis F."/>
            <person name="Sallet E."/>
            <person name="Schiex T."/>
            <person name="Thomas J."/>
            <person name="Vandecasteele C."/>
            <person name="Vares D."/>
            <person name="Vear F."/>
            <person name="Vautrin S."/>
            <person name="Crespi M."/>
            <person name="Mangin B."/>
            <person name="Burke J.M."/>
            <person name="Salse J."/>
            <person name="Munos S."/>
            <person name="Vincourt P."/>
            <person name="Rieseberg L.H."/>
            <person name="Langlade N.B."/>
        </authorList>
    </citation>
    <scope>NUCLEOTIDE SEQUENCE</scope>
    <source>
        <tissue evidence="1">Leaves</tissue>
    </source>
</reference>
<dbReference type="AlphaFoldDB" id="A0A9K3GXB0"/>
<evidence type="ECO:0000313" key="1">
    <source>
        <dbReference type="EMBL" id="KAF5758351.1"/>
    </source>
</evidence>
<gene>
    <name evidence="1" type="ORF">HanXRQr2_Chr16g0728231</name>
</gene>
<reference evidence="1" key="2">
    <citation type="submission" date="2020-06" db="EMBL/GenBank/DDBJ databases">
        <title>Helianthus annuus Genome sequencing and assembly Release 2.</title>
        <authorList>
            <person name="Gouzy J."/>
            <person name="Langlade N."/>
            <person name="Munos S."/>
        </authorList>
    </citation>
    <scope>NUCLEOTIDE SEQUENCE</scope>
    <source>
        <tissue evidence="1">Leaves</tissue>
    </source>
</reference>
<name>A0A9K3GXB0_HELAN</name>
<keyword evidence="2" id="KW-1185">Reference proteome</keyword>
<protein>
    <submittedName>
        <fullName evidence="1">Uncharacterized protein</fullName>
    </submittedName>
</protein>
<dbReference type="Gramene" id="mRNA:HanXRQr2_Chr16g0728231">
    <property type="protein sequence ID" value="mRNA:HanXRQr2_Chr16g0728231"/>
    <property type="gene ID" value="HanXRQr2_Chr16g0728231"/>
</dbReference>
<sequence length="236" mass="25349">MTANALPCGFHAKQHINSSNFCRSMSCFLSTSHIKTCLSNPDVATYFPLSDQPKKHTGCVCSPLNVNSFSAVSLSYITTSFFKPETASVSPSGLQPSAVNVEKSEEVLGAIFLRLWIVVPDWSSQIITVPTESTDAKYSLFGSKAIPVMDPLCPFKTLAIEPSIVLISLIPSSSPPAASMVPCLLKDKARMGSVNRLILDSNSPPGNLYSLTDRSLDPEARQVELGLRANAVTPSL</sequence>
<organism evidence="1 2">
    <name type="scientific">Helianthus annuus</name>
    <name type="common">Common sunflower</name>
    <dbReference type="NCBI Taxonomy" id="4232"/>
    <lineage>
        <taxon>Eukaryota</taxon>
        <taxon>Viridiplantae</taxon>
        <taxon>Streptophyta</taxon>
        <taxon>Embryophyta</taxon>
        <taxon>Tracheophyta</taxon>
        <taxon>Spermatophyta</taxon>
        <taxon>Magnoliopsida</taxon>
        <taxon>eudicotyledons</taxon>
        <taxon>Gunneridae</taxon>
        <taxon>Pentapetalae</taxon>
        <taxon>asterids</taxon>
        <taxon>campanulids</taxon>
        <taxon>Asterales</taxon>
        <taxon>Asteraceae</taxon>
        <taxon>Asteroideae</taxon>
        <taxon>Heliantheae alliance</taxon>
        <taxon>Heliantheae</taxon>
        <taxon>Helianthus</taxon>
    </lineage>
</organism>